<sequence>MSALRQAALTGRAGHVHRDESMKRALRAELLPSAAFVDTHGWDALVSDDDFFNSQGWLASLDEAFGAAPLLTVTGRAGILAGCALWDGERSPGMFSLASFFPEVPGPWARDFLWLGARRSTHNEIPCVTGPRRAEALARLGREAMNLAALRGLGGAVIPYMPISAALEFAEVSPGAVILLHSAEASLRIPQGGLSELTHQLGKHNRMRTNTELRAFAKKGNRVEWSPVDEAVESVAARLIAQNRARHGSLQGEEWMRKILAGQRKSGVLKSAVVASAKRGEQTTALAVFYTFGQSLHLRYFGSDYDVANDDFRYFVLAYYASIDRAVAQGAKVLRLSISSLRAKVLRGAHLDPLVAVVLPRQGERIDREAASKHNANLQEQFQKEFAGHMSPEWALISD</sequence>
<dbReference type="KEGG" id="ccro:CMC5_062790"/>
<dbReference type="STRING" id="52.CMC5_062790"/>
<reference evidence="1 2" key="1">
    <citation type="submission" date="2015-07" db="EMBL/GenBank/DDBJ databases">
        <title>Genome analysis of myxobacterium Chondromyces crocatus Cm c5 reveals a high potential for natural compound synthesis and the genetic basis for the loss of fruiting body formation.</title>
        <authorList>
            <person name="Zaburannyi N."/>
            <person name="Bunk B."/>
            <person name="Maier J."/>
            <person name="Overmann J."/>
            <person name="Mueller R."/>
        </authorList>
    </citation>
    <scope>NUCLEOTIDE SEQUENCE [LARGE SCALE GENOMIC DNA]</scope>
    <source>
        <strain evidence="1 2">Cm c5</strain>
    </source>
</reference>
<dbReference type="InterPro" id="IPR016181">
    <property type="entry name" value="Acyl_CoA_acyltransferase"/>
</dbReference>
<keyword evidence="2" id="KW-1185">Reference proteome</keyword>
<protein>
    <recommendedName>
        <fullName evidence="3">BioF2-like acetyltransferase domain-containing protein</fullName>
    </recommendedName>
</protein>
<dbReference type="OrthoDB" id="8181984at2"/>
<evidence type="ECO:0000313" key="2">
    <source>
        <dbReference type="Proteomes" id="UP000067626"/>
    </source>
</evidence>
<dbReference type="Gene3D" id="3.40.630.30">
    <property type="match status" value="1"/>
</dbReference>
<dbReference type="SUPFAM" id="SSF55729">
    <property type="entry name" value="Acyl-CoA N-acyltransferases (Nat)"/>
    <property type="match status" value="1"/>
</dbReference>
<name>A0A0K1EMM5_CHOCO</name>
<accession>A0A0K1EMM5</accession>
<proteinExistence type="predicted"/>
<evidence type="ECO:0000313" key="1">
    <source>
        <dbReference type="EMBL" id="AKT42056.1"/>
    </source>
</evidence>
<dbReference type="AlphaFoldDB" id="A0A0K1EMM5"/>
<organism evidence="1 2">
    <name type="scientific">Chondromyces crocatus</name>
    <dbReference type="NCBI Taxonomy" id="52"/>
    <lineage>
        <taxon>Bacteria</taxon>
        <taxon>Pseudomonadati</taxon>
        <taxon>Myxococcota</taxon>
        <taxon>Polyangia</taxon>
        <taxon>Polyangiales</taxon>
        <taxon>Polyangiaceae</taxon>
        <taxon>Chondromyces</taxon>
    </lineage>
</organism>
<dbReference type="RefSeq" id="WP_050433737.1">
    <property type="nucleotide sequence ID" value="NZ_CP012159.1"/>
</dbReference>
<evidence type="ECO:0008006" key="3">
    <source>
        <dbReference type="Google" id="ProtNLM"/>
    </source>
</evidence>
<gene>
    <name evidence="1" type="ORF">CMC5_062790</name>
</gene>
<dbReference type="Proteomes" id="UP000067626">
    <property type="component" value="Chromosome"/>
</dbReference>
<dbReference type="PATRIC" id="fig|52.7.peg.6901"/>
<dbReference type="EMBL" id="CP012159">
    <property type="protein sequence ID" value="AKT42056.1"/>
    <property type="molecule type" value="Genomic_DNA"/>
</dbReference>